<proteinExistence type="predicted"/>
<dbReference type="AlphaFoldDB" id="A0A8H7Y274"/>
<dbReference type="PANTHER" id="PTHR10091:SF0">
    <property type="entry name" value="GALACTOSE MUTAROTASE"/>
    <property type="match status" value="1"/>
</dbReference>
<dbReference type="GO" id="GO:0033499">
    <property type="term" value="P:galactose catabolic process via UDP-galactose, Leloir pathway"/>
    <property type="evidence" value="ECO:0007669"/>
    <property type="project" value="TreeGrafter"/>
</dbReference>
<dbReference type="InterPro" id="IPR014718">
    <property type="entry name" value="GH-type_carb-bd"/>
</dbReference>
<dbReference type="OrthoDB" id="274691at2759"/>
<dbReference type="Gene3D" id="2.70.98.10">
    <property type="match status" value="1"/>
</dbReference>
<dbReference type="GO" id="GO:0004034">
    <property type="term" value="F:aldose 1-epimerase activity"/>
    <property type="evidence" value="ECO:0007669"/>
    <property type="project" value="TreeGrafter"/>
</dbReference>
<accession>A0A8H7Y274</accession>
<dbReference type="GO" id="GO:0006006">
    <property type="term" value="P:glucose metabolic process"/>
    <property type="evidence" value="ECO:0007669"/>
    <property type="project" value="TreeGrafter"/>
</dbReference>
<organism evidence="1">
    <name type="scientific">Psilocybe cubensis</name>
    <name type="common">Psychedelic mushroom</name>
    <name type="synonym">Stropharia cubensis</name>
    <dbReference type="NCBI Taxonomy" id="181762"/>
    <lineage>
        <taxon>Eukaryota</taxon>
        <taxon>Fungi</taxon>
        <taxon>Dikarya</taxon>
        <taxon>Basidiomycota</taxon>
        <taxon>Agaricomycotina</taxon>
        <taxon>Agaricomycetes</taxon>
        <taxon>Agaricomycetidae</taxon>
        <taxon>Agaricales</taxon>
        <taxon>Agaricineae</taxon>
        <taxon>Strophariaceae</taxon>
        <taxon>Psilocybe</taxon>
    </lineage>
</organism>
<gene>
    <name evidence="1" type="ORF">JR316_004281</name>
</gene>
<evidence type="ECO:0000313" key="1">
    <source>
        <dbReference type="EMBL" id="KAG5169899.1"/>
    </source>
</evidence>
<dbReference type="GO" id="GO:0030246">
    <property type="term" value="F:carbohydrate binding"/>
    <property type="evidence" value="ECO:0007669"/>
    <property type="project" value="InterPro"/>
</dbReference>
<dbReference type="PANTHER" id="PTHR10091">
    <property type="entry name" value="ALDOSE-1-EPIMERASE"/>
    <property type="match status" value="1"/>
</dbReference>
<protein>
    <recommendedName>
        <fullName evidence="2">Galactose mutarotase-like protein</fullName>
    </recommendedName>
</protein>
<name>A0A8H7Y274_PSICU</name>
<dbReference type="EMBL" id="JAFIQS010000004">
    <property type="protein sequence ID" value="KAG5169899.1"/>
    <property type="molecule type" value="Genomic_DNA"/>
</dbReference>
<dbReference type="InterPro" id="IPR011013">
    <property type="entry name" value="Gal_mutarotase_sf_dom"/>
</dbReference>
<dbReference type="InterPro" id="IPR008183">
    <property type="entry name" value="Aldose_1/G6P_1-epimerase"/>
</dbReference>
<sequence>MSEFEPVSLTLKPSPTQSVAIEILPHGLTIHRVLVETDGRTHDIVIGPEEPQGHLSQKYTNTVVGRYANRVPVGTHTLERNGVKSEFSAQSNESPQVSLHGGPVGFDAVPWTLLSSENPPQLFSKAELSRLNKLSETSSSFAVFQLQSPDGDQGCPGSLTAEVCIALIGPDNALKQENVTTTENALGSIVIIYRAKLNGETKTVTPVNLTQHWGFNLEASLQDGPESLLVKNHALTIKADHVAELGSNALATGNFIPVSTVPAHDHSGKLIGSEMPNSGYDDYYLFEDKAKSSIPTRIPSVSFNEQSDFLEDLLRPANDENRGSRPEPLATLSSAKSGLKLEFDSNQHGVMFYSNAMASVTKGARKKIHGGSGITGHGDAYGPGTAVFLEFHNPIAAFLHPANKDGEDTLLTSDEVYHNYVRADIKAHAKA</sequence>
<reference evidence="1" key="1">
    <citation type="submission" date="2021-02" db="EMBL/GenBank/DDBJ databases">
        <title>Psilocybe cubensis genome.</title>
        <authorList>
            <person name="Mckernan K.J."/>
            <person name="Crawford S."/>
            <person name="Trippe A."/>
            <person name="Kane L.T."/>
            <person name="Mclaughlin S."/>
        </authorList>
    </citation>
    <scope>NUCLEOTIDE SEQUENCE [LARGE SCALE GENOMIC DNA]</scope>
    <source>
        <strain evidence="1">MGC-MH-2018</strain>
    </source>
</reference>
<evidence type="ECO:0008006" key="2">
    <source>
        <dbReference type="Google" id="ProtNLM"/>
    </source>
</evidence>
<comment type="caution">
    <text evidence="1">The sequence shown here is derived from an EMBL/GenBank/DDBJ whole genome shotgun (WGS) entry which is preliminary data.</text>
</comment>
<dbReference type="Pfam" id="PF01263">
    <property type="entry name" value="Aldose_epim"/>
    <property type="match status" value="1"/>
</dbReference>
<dbReference type="SUPFAM" id="SSF74650">
    <property type="entry name" value="Galactose mutarotase-like"/>
    <property type="match status" value="1"/>
</dbReference>